<organism evidence="1 2">
    <name type="scientific">Candidatus Kerfeldbacteria bacterium RIFCSPHIGHO2_12_FULL_48_17</name>
    <dbReference type="NCBI Taxonomy" id="1798542"/>
    <lineage>
        <taxon>Bacteria</taxon>
        <taxon>Candidatus Kerfeldiibacteriota</taxon>
    </lineage>
</organism>
<dbReference type="Proteomes" id="UP000176952">
    <property type="component" value="Unassembled WGS sequence"/>
</dbReference>
<comment type="caution">
    <text evidence="1">The sequence shown here is derived from an EMBL/GenBank/DDBJ whole genome shotgun (WGS) entry which is preliminary data.</text>
</comment>
<proteinExistence type="predicted"/>
<gene>
    <name evidence="1" type="ORF">A3F54_04055</name>
</gene>
<dbReference type="EMBL" id="MHKD01000038">
    <property type="protein sequence ID" value="OGY82130.1"/>
    <property type="molecule type" value="Genomic_DNA"/>
</dbReference>
<evidence type="ECO:0000313" key="2">
    <source>
        <dbReference type="Proteomes" id="UP000176952"/>
    </source>
</evidence>
<accession>A0A1G2B1Q4</accession>
<sequence>MSGFKTDDREEMKMNTKKATIDEAYAAWVNARPLTVRIPAGPESFYVDGVKITREYPVHHNGNCCSEKHVYTLLPDGKPHPLRGQNKPDALVCDRERAWRNYVRIRDGVN</sequence>
<protein>
    <submittedName>
        <fullName evidence="1">Uncharacterized protein</fullName>
    </submittedName>
</protein>
<dbReference type="AlphaFoldDB" id="A0A1G2B1Q4"/>
<name>A0A1G2B1Q4_9BACT</name>
<evidence type="ECO:0000313" key="1">
    <source>
        <dbReference type="EMBL" id="OGY82130.1"/>
    </source>
</evidence>
<reference evidence="1 2" key="1">
    <citation type="journal article" date="2016" name="Nat. Commun.">
        <title>Thousands of microbial genomes shed light on interconnected biogeochemical processes in an aquifer system.</title>
        <authorList>
            <person name="Anantharaman K."/>
            <person name="Brown C.T."/>
            <person name="Hug L.A."/>
            <person name="Sharon I."/>
            <person name="Castelle C.J."/>
            <person name="Probst A.J."/>
            <person name="Thomas B.C."/>
            <person name="Singh A."/>
            <person name="Wilkins M.J."/>
            <person name="Karaoz U."/>
            <person name="Brodie E.L."/>
            <person name="Williams K.H."/>
            <person name="Hubbard S.S."/>
            <person name="Banfield J.F."/>
        </authorList>
    </citation>
    <scope>NUCLEOTIDE SEQUENCE [LARGE SCALE GENOMIC DNA]</scope>
</reference>
<dbReference type="STRING" id="1798542.A3F54_04055"/>